<feature type="region of interest" description="Disordered" evidence="4">
    <location>
        <begin position="408"/>
        <end position="428"/>
    </location>
</feature>
<keyword evidence="2 3" id="KW-0175">Coiled coil</keyword>
<evidence type="ECO:0000313" key="6">
    <source>
        <dbReference type="Proteomes" id="UP000596660"/>
    </source>
</evidence>
<evidence type="ECO:0000256" key="2">
    <source>
        <dbReference type="ARBA" id="ARBA00023054"/>
    </source>
</evidence>
<dbReference type="AlphaFoldDB" id="A0A803LV34"/>
<reference evidence="5" key="1">
    <citation type="journal article" date="2017" name="Nature">
        <title>The genome of Chenopodium quinoa.</title>
        <authorList>
            <person name="Jarvis D.E."/>
            <person name="Ho Y.S."/>
            <person name="Lightfoot D.J."/>
            <person name="Schmoeckel S.M."/>
            <person name="Li B."/>
            <person name="Borm T.J.A."/>
            <person name="Ohyanagi H."/>
            <person name="Mineta K."/>
            <person name="Michell C.T."/>
            <person name="Saber N."/>
            <person name="Kharbatia N.M."/>
            <person name="Rupper R.R."/>
            <person name="Sharp A.R."/>
            <person name="Dally N."/>
            <person name="Boughton B.A."/>
            <person name="Woo Y.H."/>
            <person name="Gao G."/>
            <person name="Schijlen E.G.W.M."/>
            <person name="Guo X."/>
            <person name="Momin A.A."/>
            <person name="Negrao S."/>
            <person name="Al-Babili S."/>
            <person name="Gehring C."/>
            <person name="Roessner U."/>
            <person name="Jung C."/>
            <person name="Murphy K."/>
            <person name="Arold S.T."/>
            <person name="Gojobori T."/>
            <person name="van der Linden C.G."/>
            <person name="van Loo E.N."/>
            <person name="Jellen E.N."/>
            <person name="Maughan P.J."/>
            <person name="Tester M."/>
        </authorList>
    </citation>
    <scope>NUCLEOTIDE SEQUENCE [LARGE SCALE GENOMIC DNA]</scope>
    <source>
        <strain evidence="5">cv. PI 614886</strain>
    </source>
</reference>
<reference evidence="5" key="2">
    <citation type="submission" date="2021-03" db="UniProtKB">
        <authorList>
            <consortium name="EnsemblPlants"/>
        </authorList>
    </citation>
    <scope>IDENTIFICATION</scope>
</reference>
<feature type="compositionally biased region" description="Basic and acidic residues" evidence="4">
    <location>
        <begin position="30"/>
        <end position="40"/>
    </location>
</feature>
<organism evidence="5 6">
    <name type="scientific">Chenopodium quinoa</name>
    <name type="common">Quinoa</name>
    <dbReference type="NCBI Taxonomy" id="63459"/>
    <lineage>
        <taxon>Eukaryota</taxon>
        <taxon>Viridiplantae</taxon>
        <taxon>Streptophyta</taxon>
        <taxon>Embryophyta</taxon>
        <taxon>Tracheophyta</taxon>
        <taxon>Spermatophyta</taxon>
        <taxon>Magnoliopsida</taxon>
        <taxon>eudicotyledons</taxon>
        <taxon>Gunneridae</taxon>
        <taxon>Pentapetalae</taxon>
        <taxon>Caryophyllales</taxon>
        <taxon>Chenopodiaceae</taxon>
        <taxon>Chenopodioideae</taxon>
        <taxon>Atripliceae</taxon>
        <taxon>Chenopodium</taxon>
    </lineage>
</organism>
<name>A0A803LV34_CHEQI</name>
<dbReference type="EnsemblPlants" id="AUR62019078-RA">
    <property type="protein sequence ID" value="AUR62019078-RA:cds"/>
    <property type="gene ID" value="AUR62019078"/>
</dbReference>
<feature type="compositionally biased region" description="Polar residues" evidence="4">
    <location>
        <begin position="14"/>
        <end position="29"/>
    </location>
</feature>
<dbReference type="PANTHER" id="PTHR31580">
    <property type="entry name" value="FILAMENT-LIKE PLANT PROTEIN 4"/>
    <property type="match status" value="1"/>
</dbReference>
<evidence type="ECO:0000313" key="5">
    <source>
        <dbReference type="EnsemblPlants" id="AUR62019078-RA:cds"/>
    </source>
</evidence>
<dbReference type="InterPro" id="IPR008587">
    <property type="entry name" value="FPP_plant"/>
</dbReference>
<dbReference type="OMA" id="HEAQREM"/>
<feature type="coiled-coil region" evidence="3">
    <location>
        <begin position="151"/>
        <end position="309"/>
    </location>
</feature>
<evidence type="ECO:0000256" key="1">
    <source>
        <dbReference type="ARBA" id="ARBA00005921"/>
    </source>
</evidence>
<evidence type="ECO:0000256" key="3">
    <source>
        <dbReference type="SAM" id="Coils"/>
    </source>
</evidence>
<keyword evidence="6" id="KW-1185">Reference proteome</keyword>
<feature type="compositionally biased region" description="Basic and acidic residues" evidence="4">
    <location>
        <begin position="52"/>
        <end position="64"/>
    </location>
</feature>
<dbReference type="PANTHER" id="PTHR31580:SF5">
    <property type="entry name" value="FILAMENT-LIKE PLANT PROTEIN 1-RELATED"/>
    <property type="match status" value="1"/>
</dbReference>
<accession>A0A803LV34</accession>
<comment type="similarity">
    <text evidence="1">Belongs to the FPP family.</text>
</comment>
<feature type="region of interest" description="Disordered" evidence="4">
    <location>
        <begin position="1"/>
        <end position="80"/>
    </location>
</feature>
<sequence length="1029" mass="116858">MFCVTQEPIKGSPIDSQSQEVNSKATESLTNREEIDERKKSLTQKLSDAAEEDRPNDSLSEKDASIISMNGDTRPLAPDGCVEDISKGRLSNEYVSTVSVEDSLGVKFAHLSSNGCLEDNEGFKLLTEKLSAALVNVSHKDELVKQHSKVAEEAVAGWEKAEKEADSLKQQLEAVVQKKSSLEDRVGQLDEALKECVRQLRLARDEQEKKINQAVAERTSELEIAKTRLEDQLVELQALLETSKMNDLELQHRTDFLEEENVVLRQELQSLSEELEVRTIERDLSTKAAETASKQHLESIKKLARLEAECRKLKSLSRVTPISNERKSSTVVASCAESLTDSQSDGAEQLSASECDSRKMNGSWASALIAELDQFTNEKVDRNMNPPSTDINLMDDFLEMERLASLPNNGPQVQSVGCDETPEKAAHKENSSLRIELESMACRTAELEENTCKVEAEKAELAKTLAQTQSCFEESQVQLIETQMKLEQLDRELHEANEGEQFYKALFIQFEREANLMSSQIKSLRAEVEKEQALSKQISVRCKDLENELKKKEEELEYQHEAMLSEELKMKEMDLAQTQDSLGKSEAQLKQAEKKLKELEKKLQEAYEEKKSLNSELDTVREELQRMSIQIELLNEQAQKGLMTENVQMELEKELQEANEEKMSLNIELDCIRGELQTMSSQIELLNEQAQKGLTTENMQMELEKELQEANEEKKSLYSELDCMRTELQTMSSQIELLNEQAQTGLMTESVQIELEKELQEANEEKKSLNLELDCMRAELQTMSSQIESLNEQVQKGLLNEQEQNELEKELQQANEEKKSLNSELDGMREELRTMSSQIELSNEQVQNELEKELQQANEEKKALNSELDGMREQLQTMSAQIELLNEQVLKEKALVAELSTKYEEMEYELQKKTQELNVQQRAHSNNELKIKQEDLAVAAGKLADCQQTIASLGSQLKSLATLEDFLIDTASIPGFSAPAPLMARRSTGEPWKLHSNDTYLTEKEYEPLRNTQEDLSPFATHNRRDARG</sequence>
<feature type="region of interest" description="Disordered" evidence="4">
    <location>
        <begin position="1003"/>
        <end position="1029"/>
    </location>
</feature>
<feature type="coiled-coil region" evidence="3">
    <location>
        <begin position="430"/>
        <end position="923"/>
    </location>
</feature>
<dbReference type="Gramene" id="AUR62019078-RA">
    <property type="protein sequence ID" value="AUR62019078-RA:cds"/>
    <property type="gene ID" value="AUR62019078"/>
</dbReference>
<dbReference type="Pfam" id="PF05911">
    <property type="entry name" value="FPP"/>
    <property type="match status" value="3"/>
</dbReference>
<dbReference type="Proteomes" id="UP000596660">
    <property type="component" value="Unplaced"/>
</dbReference>
<dbReference type="Gene3D" id="1.10.287.1490">
    <property type="match status" value="1"/>
</dbReference>
<protein>
    <submittedName>
        <fullName evidence="5">Uncharacterized protein</fullName>
    </submittedName>
</protein>
<proteinExistence type="inferred from homology"/>
<evidence type="ECO:0000256" key="4">
    <source>
        <dbReference type="SAM" id="MobiDB-lite"/>
    </source>
</evidence>